<dbReference type="Proteomes" id="UP000824782">
    <property type="component" value="Unassembled WGS sequence"/>
</dbReference>
<reference evidence="2" key="1">
    <citation type="thesis" date="2020" institute="ProQuest LLC" country="789 East Eisenhower Parkway, Ann Arbor, MI, USA">
        <title>Comparative Genomics and Chromosome Evolution.</title>
        <authorList>
            <person name="Mudd A.B."/>
        </authorList>
    </citation>
    <scope>NUCLEOTIDE SEQUENCE</scope>
    <source>
        <strain evidence="2">237g6f4</strain>
        <tissue evidence="2">Blood</tissue>
    </source>
</reference>
<accession>A0AAV7CM00</accession>
<dbReference type="EMBL" id="WNYA01000002">
    <property type="protein sequence ID" value="KAG8586074.1"/>
    <property type="molecule type" value="Genomic_DNA"/>
</dbReference>
<organism evidence="2 3">
    <name type="scientific">Engystomops pustulosus</name>
    <name type="common">Tungara frog</name>
    <name type="synonym">Physalaemus pustulosus</name>
    <dbReference type="NCBI Taxonomy" id="76066"/>
    <lineage>
        <taxon>Eukaryota</taxon>
        <taxon>Metazoa</taxon>
        <taxon>Chordata</taxon>
        <taxon>Craniata</taxon>
        <taxon>Vertebrata</taxon>
        <taxon>Euteleostomi</taxon>
        <taxon>Amphibia</taxon>
        <taxon>Batrachia</taxon>
        <taxon>Anura</taxon>
        <taxon>Neobatrachia</taxon>
        <taxon>Hyloidea</taxon>
        <taxon>Leptodactylidae</taxon>
        <taxon>Leiuperinae</taxon>
        <taxon>Engystomops</taxon>
    </lineage>
</organism>
<gene>
    <name evidence="2" type="ORF">GDO81_005237</name>
</gene>
<evidence type="ECO:0000256" key="1">
    <source>
        <dbReference type="SAM" id="MobiDB-lite"/>
    </source>
</evidence>
<protein>
    <submittedName>
        <fullName evidence="2">Uncharacterized protein</fullName>
    </submittedName>
</protein>
<name>A0AAV7CM00_ENGPU</name>
<evidence type="ECO:0000313" key="2">
    <source>
        <dbReference type="EMBL" id="KAG8586074.1"/>
    </source>
</evidence>
<keyword evidence="3" id="KW-1185">Reference proteome</keyword>
<feature type="region of interest" description="Disordered" evidence="1">
    <location>
        <begin position="28"/>
        <end position="52"/>
    </location>
</feature>
<evidence type="ECO:0000313" key="3">
    <source>
        <dbReference type="Proteomes" id="UP000824782"/>
    </source>
</evidence>
<dbReference type="AlphaFoldDB" id="A0AAV7CM00"/>
<feature type="compositionally biased region" description="Basic and acidic residues" evidence="1">
    <location>
        <begin position="38"/>
        <end position="52"/>
    </location>
</feature>
<comment type="caution">
    <text evidence="2">The sequence shown here is derived from an EMBL/GenBank/DDBJ whole genome shotgun (WGS) entry which is preliminary data.</text>
</comment>
<sequence>MPEAWRFYVWAPPHPLRRDPEVLPDWMSGTAGIAGPEVPRDAPEVQRHTETRCRNAHRPCDKFLKRYAASNFSLPRSGGPSFWPPARQVTFLPLYSILLSPCWTQH</sequence>
<proteinExistence type="predicted"/>